<keyword evidence="10" id="KW-1185">Reference proteome</keyword>
<dbReference type="CDD" id="cd13962">
    <property type="entry name" value="PT_UbiA_UBIAD1"/>
    <property type="match status" value="1"/>
</dbReference>
<evidence type="ECO:0000256" key="5">
    <source>
        <dbReference type="ARBA" id="ARBA00022692"/>
    </source>
</evidence>
<comment type="caution">
    <text evidence="9">The sequence shown here is derived from an EMBL/GenBank/DDBJ whole genome shotgun (WGS) entry which is preliminary data.</text>
</comment>
<feature type="transmembrane region" description="Helical" evidence="8">
    <location>
        <begin position="285"/>
        <end position="304"/>
    </location>
</feature>
<feature type="transmembrane region" description="Helical" evidence="8">
    <location>
        <begin position="109"/>
        <end position="131"/>
    </location>
</feature>
<keyword evidence="4 9" id="KW-0808">Transferase</keyword>
<dbReference type="PATRIC" id="fig|1227455.4.peg.770"/>
<dbReference type="UniPathway" id="UPA00079"/>
<feature type="transmembrane region" description="Helical" evidence="8">
    <location>
        <begin position="189"/>
        <end position="209"/>
    </location>
</feature>
<evidence type="ECO:0000256" key="3">
    <source>
        <dbReference type="ARBA" id="ARBA00022428"/>
    </source>
</evidence>
<accession>M0MM35</accession>
<gene>
    <name evidence="9" type="ORF">C449_03786</name>
</gene>
<evidence type="ECO:0000256" key="6">
    <source>
        <dbReference type="ARBA" id="ARBA00022989"/>
    </source>
</evidence>
<evidence type="ECO:0000256" key="4">
    <source>
        <dbReference type="ARBA" id="ARBA00022679"/>
    </source>
</evidence>
<evidence type="ECO:0000313" key="9">
    <source>
        <dbReference type="EMBL" id="EMA46757.1"/>
    </source>
</evidence>
<dbReference type="GO" id="GO:0005886">
    <property type="term" value="C:plasma membrane"/>
    <property type="evidence" value="ECO:0007669"/>
    <property type="project" value="UniProtKB-SubCell"/>
</dbReference>
<dbReference type="InParanoid" id="M0MM35"/>
<evidence type="ECO:0000313" key="10">
    <source>
        <dbReference type="Proteomes" id="UP000011669"/>
    </source>
</evidence>
<dbReference type="Gene3D" id="1.10.357.140">
    <property type="entry name" value="UbiA prenyltransferase"/>
    <property type="match status" value="1"/>
</dbReference>
<comment type="pathway">
    <text evidence="2">Quinol/quinone metabolism; menaquinone biosynthesis.</text>
</comment>
<feature type="transmembrane region" description="Helical" evidence="8">
    <location>
        <begin position="137"/>
        <end position="155"/>
    </location>
</feature>
<sequence>MTEATVTTDENTAFSEFRVQLWGLWKMSRPAQLLLVLVVYTLGAKIALSSGAALDIARLAFGATALLAVAASVHYANEYADHETDALTDRTPFSGGSGALVKTGLPRSLALRAGIVALAVGTIVVLVGLVLDVLSQPALALIAVIAAFGWQYSVGPLRLAWRGWGELDNAVLGGLVLPAYGAAVLDGPVWRTLLACVPFFLLVFANLLATQWPDRRADAAVGKRTLVTRWSPRRLKLLYVGSVGLAFGSLPVLAGGALPAVVAAASLVVLPVSVWGAVGYTERQVPFPSVAAMVALVVVQLLAWCV</sequence>
<dbReference type="RefSeq" id="WP_006076588.1">
    <property type="nucleotide sequence ID" value="NZ_AOMD01000012.1"/>
</dbReference>
<feature type="transmembrane region" description="Helical" evidence="8">
    <location>
        <begin position="237"/>
        <end position="254"/>
    </location>
</feature>
<dbReference type="GO" id="GO:0009234">
    <property type="term" value="P:menaquinone biosynthetic process"/>
    <property type="evidence" value="ECO:0007669"/>
    <property type="project" value="UniProtKB-UniPathway"/>
</dbReference>
<feature type="transmembrane region" description="Helical" evidence="8">
    <location>
        <begin position="31"/>
        <end position="48"/>
    </location>
</feature>
<name>M0MM35_9EURY</name>
<dbReference type="GO" id="GO:0004659">
    <property type="term" value="F:prenyltransferase activity"/>
    <property type="evidence" value="ECO:0007669"/>
    <property type="project" value="InterPro"/>
</dbReference>
<dbReference type="EMBL" id="AOMD01000012">
    <property type="protein sequence ID" value="EMA46757.1"/>
    <property type="molecule type" value="Genomic_DNA"/>
</dbReference>
<reference evidence="9 10" key="1">
    <citation type="journal article" date="2014" name="PLoS Genet.">
        <title>Phylogenetically driven sequencing of extremely halophilic archaea reveals strategies for static and dynamic osmo-response.</title>
        <authorList>
            <person name="Becker E.A."/>
            <person name="Seitzer P.M."/>
            <person name="Tritt A."/>
            <person name="Larsen D."/>
            <person name="Krusor M."/>
            <person name="Yao A.I."/>
            <person name="Wu D."/>
            <person name="Madern D."/>
            <person name="Eisen J.A."/>
            <person name="Darling A.E."/>
            <person name="Facciotti M.T."/>
        </authorList>
    </citation>
    <scope>NUCLEOTIDE SEQUENCE [LARGE SCALE GENOMIC DNA]</scope>
    <source>
        <strain evidence="9 10">DSM 5350</strain>
    </source>
</reference>
<dbReference type="Proteomes" id="UP000011669">
    <property type="component" value="Unassembled WGS sequence"/>
</dbReference>
<evidence type="ECO:0000256" key="2">
    <source>
        <dbReference type="ARBA" id="ARBA00004863"/>
    </source>
</evidence>
<feature type="transmembrane region" description="Helical" evidence="8">
    <location>
        <begin position="260"/>
        <end position="278"/>
    </location>
</feature>
<dbReference type="PANTHER" id="PTHR13929:SF0">
    <property type="entry name" value="UBIA PRENYLTRANSFERASE DOMAIN-CONTAINING PROTEIN 1"/>
    <property type="match status" value="1"/>
</dbReference>
<evidence type="ECO:0000256" key="7">
    <source>
        <dbReference type="ARBA" id="ARBA00023136"/>
    </source>
</evidence>
<keyword evidence="7 8" id="KW-0472">Membrane</keyword>
<dbReference type="GO" id="GO:0042371">
    <property type="term" value="P:vitamin K biosynthetic process"/>
    <property type="evidence" value="ECO:0007669"/>
    <property type="project" value="TreeGrafter"/>
</dbReference>
<keyword evidence="3" id="KW-0474">Menaquinone biosynthesis</keyword>
<dbReference type="PANTHER" id="PTHR13929">
    <property type="entry name" value="1,4-DIHYDROXY-2-NAPHTHOATE OCTAPRENYLTRANSFERASE"/>
    <property type="match status" value="1"/>
</dbReference>
<dbReference type="InterPro" id="IPR026046">
    <property type="entry name" value="UBIAD1"/>
</dbReference>
<evidence type="ECO:0000256" key="8">
    <source>
        <dbReference type="SAM" id="Phobius"/>
    </source>
</evidence>
<dbReference type="STRING" id="1227455.C449_03786"/>
<dbReference type="AlphaFoldDB" id="M0MM35"/>
<evidence type="ECO:0000256" key="1">
    <source>
        <dbReference type="ARBA" id="ARBA00004651"/>
    </source>
</evidence>
<comment type="subcellular location">
    <subcellularLocation>
        <location evidence="1">Cell membrane</location>
        <topology evidence="1">Multi-pass membrane protein</topology>
    </subcellularLocation>
</comment>
<keyword evidence="6 8" id="KW-1133">Transmembrane helix</keyword>
<dbReference type="InterPro" id="IPR000537">
    <property type="entry name" value="UbiA_prenyltransferase"/>
</dbReference>
<dbReference type="InterPro" id="IPR044878">
    <property type="entry name" value="UbiA_sf"/>
</dbReference>
<dbReference type="Pfam" id="PF01040">
    <property type="entry name" value="UbiA"/>
    <property type="match status" value="1"/>
</dbReference>
<protein>
    <submittedName>
        <fullName evidence="9">1,4-dihydroxy-2-naphthoate octaprenyltransferase</fullName>
    </submittedName>
</protein>
<proteinExistence type="predicted"/>
<organism evidence="9 10">
    <name type="scientific">Halococcus saccharolyticus DSM 5350</name>
    <dbReference type="NCBI Taxonomy" id="1227455"/>
    <lineage>
        <taxon>Archaea</taxon>
        <taxon>Methanobacteriati</taxon>
        <taxon>Methanobacteriota</taxon>
        <taxon>Stenosarchaea group</taxon>
        <taxon>Halobacteria</taxon>
        <taxon>Halobacteriales</taxon>
        <taxon>Halococcaceae</taxon>
        <taxon>Halococcus</taxon>
    </lineage>
</organism>
<keyword evidence="5 8" id="KW-0812">Transmembrane</keyword>